<feature type="domain" description="NADH-ubiquinone oxidoreductase 51kDa subunit FMN-binding" evidence="5">
    <location>
        <begin position="48"/>
        <end position="145"/>
    </location>
</feature>
<accession>A0A432GXC8</accession>
<dbReference type="GO" id="GO:0046872">
    <property type="term" value="F:metal ion binding"/>
    <property type="evidence" value="ECO:0007669"/>
    <property type="project" value="UniProtKB-KW"/>
</dbReference>
<evidence type="ECO:0000256" key="1">
    <source>
        <dbReference type="ARBA" id="ARBA00022485"/>
    </source>
</evidence>
<dbReference type="SUPFAM" id="SSF142019">
    <property type="entry name" value="Nqo1 FMN-binding domain-like"/>
    <property type="match status" value="1"/>
</dbReference>
<evidence type="ECO:0000256" key="3">
    <source>
        <dbReference type="ARBA" id="ARBA00023004"/>
    </source>
</evidence>
<evidence type="ECO:0000259" key="5">
    <source>
        <dbReference type="Pfam" id="PF01512"/>
    </source>
</evidence>
<name>A0A432GXC8_9DELT</name>
<dbReference type="Pfam" id="PF01512">
    <property type="entry name" value="Complex1_51K"/>
    <property type="match status" value="1"/>
</dbReference>
<keyword evidence="6" id="KW-0560">Oxidoreductase</keyword>
<keyword evidence="2" id="KW-0479">Metal-binding</keyword>
<evidence type="ECO:0000256" key="4">
    <source>
        <dbReference type="ARBA" id="ARBA00023014"/>
    </source>
</evidence>
<dbReference type="EMBL" id="QNZH01000240">
    <property type="protein sequence ID" value="RTZ88156.1"/>
    <property type="molecule type" value="Genomic_DNA"/>
</dbReference>
<reference evidence="6 7" key="1">
    <citation type="submission" date="2018-06" db="EMBL/GenBank/DDBJ databases">
        <title>Combined omics and stable isotope probing to characterize newly discovered Mariana Back-Arc vent microbial communities.</title>
        <authorList>
            <person name="Trembath-Reichert E."/>
            <person name="Huber J.A."/>
        </authorList>
    </citation>
    <scope>NUCLEOTIDE SEQUENCE [LARGE SCALE GENOMIC DNA]</scope>
    <source>
        <strain evidence="6">MAG 151</strain>
    </source>
</reference>
<sequence length="154" mass="17004">MLEETLVLFKNIRNPDYDKSLAAYKKSGGYKSLKKVFGMKPEDVVQEVKEFGIRGRGGAGFPTGLKWSFMAKGTGKPSYLVANADESEPGTCKDRELMLKDPHLFLEGMMIGCYAVGCHHGYIYVRGEFFPSIKILNAAVDELYADGLLGPDPL</sequence>
<dbReference type="AlphaFoldDB" id="A0A432GXC8"/>
<dbReference type="GO" id="GO:0051539">
    <property type="term" value="F:4 iron, 4 sulfur cluster binding"/>
    <property type="evidence" value="ECO:0007669"/>
    <property type="project" value="UniProtKB-KW"/>
</dbReference>
<protein>
    <submittedName>
        <fullName evidence="6">NADH-quinone oxidoreductase subunit F</fullName>
        <ecNumber evidence="6">1.6.5.11</ecNumber>
    </submittedName>
</protein>
<keyword evidence="4" id="KW-0411">Iron-sulfur</keyword>
<evidence type="ECO:0000313" key="7">
    <source>
        <dbReference type="Proteomes" id="UP000288322"/>
    </source>
</evidence>
<dbReference type="InterPro" id="IPR037225">
    <property type="entry name" value="Nuo51_FMN-bd_sf"/>
</dbReference>
<organism evidence="6 7">
    <name type="scientific">SAR324 cluster bacterium</name>
    <dbReference type="NCBI Taxonomy" id="2024889"/>
    <lineage>
        <taxon>Bacteria</taxon>
        <taxon>Deltaproteobacteria</taxon>
        <taxon>SAR324 cluster</taxon>
    </lineage>
</organism>
<dbReference type="Gene3D" id="3.40.50.11540">
    <property type="entry name" value="NADH-ubiquinone oxidoreductase 51kDa subunit"/>
    <property type="match status" value="1"/>
</dbReference>
<comment type="caution">
    <text evidence="6">The sequence shown here is derived from an EMBL/GenBank/DDBJ whole genome shotgun (WGS) entry which is preliminary data.</text>
</comment>
<keyword evidence="1" id="KW-0004">4Fe-4S</keyword>
<keyword evidence="3" id="KW-0408">Iron</keyword>
<dbReference type="Proteomes" id="UP000288322">
    <property type="component" value="Unassembled WGS sequence"/>
</dbReference>
<dbReference type="Gene3D" id="6.10.250.1450">
    <property type="match status" value="1"/>
</dbReference>
<dbReference type="EC" id="1.6.5.11" evidence="6"/>
<dbReference type="GO" id="GO:0016491">
    <property type="term" value="F:oxidoreductase activity"/>
    <property type="evidence" value="ECO:0007669"/>
    <property type="project" value="UniProtKB-KW"/>
</dbReference>
<dbReference type="PANTHER" id="PTHR43578">
    <property type="entry name" value="NADH-QUINONE OXIDOREDUCTASE SUBUNIT F"/>
    <property type="match status" value="1"/>
</dbReference>
<evidence type="ECO:0000313" key="6">
    <source>
        <dbReference type="EMBL" id="RTZ88156.1"/>
    </source>
</evidence>
<proteinExistence type="predicted"/>
<evidence type="ECO:0000256" key="2">
    <source>
        <dbReference type="ARBA" id="ARBA00022723"/>
    </source>
</evidence>
<gene>
    <name evidence="6" type="ORF">DSY93_08955</name>
</gene>
<feature type="non-terminal residue" evidence="6">
    <location>
        <position position="154"/>
    </location>
</feature>
<dbReference type="InterPro" id="IPR011538">
    <property type="entry name" value="Nuo51_FMN-bd"/>
</dbReference>
<dbReference type="PANTHER" id="PTHR43578:SF3">
    <property type="entry name" value="NADH-QUINONE OXIDOREDUCTASE SUBUNIT F"/>
    <property type="match status" value="1"/>
</dbReference>